<evidence type="ECO:0000313" key="1">
    <source>
        <dbReference type="EMBL" id="CAG8727332.1"/>
    </source>
</evidence>
<protein>
    <submittedName>
        <fullName evidence="1">6292_t:CDS:1</fullName>
    </submittedName>
</protein>
<name>A0ACA9PZH9_9GLOM</name>
<comment type="caution">
    <text evidence="1">The sequence shown here is derived from an EMBL/GenBank/DDBJ whole genome shotgun (WGS) entry which is preliminary data.</text>
</comment>
<keyword evidence="2" id="KW-1185">Reference proteome</keyword>
<feature type="non-terminal residue" evidence="1">
    <location>
        <position position="1"/>
    </location>
</feature>
<dbReference type="Proteomes" id="UP000789702">
    <property type="component" value="Unassembled WGS sequence"/>
</dbReference>
<gene>
    <name evidence="1" type="ORF">DHETER_LOCUS13217</name>
</gene>
<sequence>SKEVEEELPSSLLVKTSLKMVKIDPSKLPEKLLKKQILLLLKLG</sequence>
<evidence type="ECO:0000313" key="2">
    <source>
        <dbReference type="Proteomes" id="UP000789702"/>
    </source>
</evidence>
<reference evidence="1" key="1">
    <citation type="submission" date="2021-06" db="EMBL/GenBank/DDBJ databases">
        <authorList>
            <person name="Kallberg Y."/>
            <person name="Tangrot J."/>
            <person name="Rosling A."/>
        </authorList>
    </citation>
    <scope>NUCLEOTIDE SEQUENCE</scope>
    <source>
        <strain evidence="1">IL203A</strain>
    </source>
</reference>
<feature type="non-terminal residue" evidence="1">
    <location>
        <position position="44"/>
    </location>
</feature>
<proteinExistence type="predicted"/>
<accession>A0ACA9PZH9</accession>
<dbReference type="EMBL" id="CAJVPU010035247">
    <property type="protein sequence ID" value="CAG8727332.1"/>
    <property type="molecule type" value="Genomic_DNA"/>
</dbReference>
<organism evidence="1 2">
    <name type="scientific">Dentiscutata heterogama</name>
    <dbReference type="NCBI Taxonomy" id="1316150"/>
    <lineage>
        <taxon>Eukaryota</taxon>
        <taxon>Fungi</taxon>
        <taxon>Fungi incertae sedis</taxon>
        <taxon>Mucoromycota</taxon>
        <taxon>Glomeromycotina</taxon>
        <taxon>Glomeromycetes</taxon>
        <taxon>Diversisporales</taxon>
        <taxon>Gigasporaceae</taxon>
        <taxon>Dentiscutata</taxon>
    </lineage>
</organism>